<dbReference type="InterPro" id="IPR036291">
    <property type="entry name" value="NAD(P)-bd_dom_sf"/>
</dbReference>
<keyword evidence="4" id="KW-0630">Potassium</keyword>
<sequence length="217" mass="22911">MSTRDLDVVIVGGGRVGLRTAQTLDNRGHDITVIEQDPERSDRIADEYIATVINGDATRPSILRQADLESADVLAALTADLGTNLAVCLTARQYGSPIRTVMRRLEDDSDEYGDLVDSTVFPEQAGARIAANAVDSGVRALEDMVGDLEILVIEVTESAPVAGRTLGEITLPEGSIIVSGADGNATAGAGTRLDPGQSYVVATESDVETEIVRLFRG</sequence>
<organism evidence="9 10">
    <name type="scientific">Natranaeroarchaeum sulfidigenes</name>
    <dbReference type="NCBI Taxonomy" id="2784880"/>
    <lineage>
        <taxon>Archaea</taxon>
        <taxon>Methanobacteriati</taxon>
        <taxon>Methanobacteriota</taxon>
        <taxon>Stenosarchaea group</taxon>
        <taxon>Halobacteria</taxon>
        <taxon>Halobacteriales</taxon>
        <taxon>Natronoarchaeaceae</taxon>
        <taxon>Natranaeroarchaeum</taxon>
    </lineage>
</organism>
<evidence type="ECO:0000259" key="7">
    <source>
        <dbReference type="PROSITE" id="PS51201"/>
    </source>
</evidence>
<evidence type="ECO:0000313" key="10">
    <source>
        <dbReference type="Proteomes" id="UP000663586"/>
    </source>
</evidence>
<dbReference type="PANTHER" id="PTHR43833">
    <property type="entry name" value="POTASSIUM CHANNEL PROTEIN 2-RELATED-RELATED"/>
    <property type="match status" value="1"/>
</dbReference>
<dbReference type="EMBL" id="CP064786">
    <property type="protein sequence ID" value="QSG04303.1"/>
    <property type="molecule type" value="Genomic_DNA"/>
</dbReference>
<evidence type="ECO:0000256" key="5">
    <source>
        <dbReference type="ARBA" id="ARBA00023027"/>
    </source>
</evidence>
<proteinExistence type="predicted"/>
<dbReference type="GO" id="GO:0015079">
    <property type="term" value="F:potassium ion transmembrane transporter activity"/>
    <property type="evidence" value="ECO:0007669"/>
    <property type="project" value="InterPro"/>
</dbReference>
<dbReference type="InterPro" id="IPR006037">
    <property type="entry name" value="RCK_C"/>
</dbReference>
<dbReference type="Proteomes" id="UP000663586">
    <property type="component" value="Chromosome"/>
</dbReference>
<name>A0A897MYZ0_9EURY</name>
<protein>
    <submittedName>
        <fullName evidence="9">TrkA, K+ transport system, NAD-binding component</fullName>
    </submittedName>
</protein>
<evidence type="ECO:0000313" key="9">
    <source>
        <dbReference type="EMBL" id="QSG04303.1"/>
    </source>
</evidence>
<keyword evidence="5" id="KW-0520">NAD</keyword>
<dbReference type="InterPro" id="IPR006036">
    <property type="entry name" value="K_uptake_TrkA"/>
</dbReference>
<evidence type="ECO:0000256" key="3">
    <source>
        <dbReference type="ARBA" id="ARBA00022538"/>
    </source>
</evidence>
<feature type="domain" description="RCK N-terminal" evidence="7">
    <location>
        <begin position="5"/>
        <end position="126"/>
    </location>
</feature>
<feature type="domain" description="RCK C-terminal" evidence="8">
    <location>
        <begin position="138"/>
        <end position="217"/>
    </location>
</feature>
<dbReference type="InterPro" id="IPR036721">
    <property type="entry name" value="RCK_C_sf"/>
</dbReference>
<gene>
    <name evidence="9" type="primary">trkA10</name>
    <name evidence="9" type="ORF">AArcS_3116</name>
</gene>
<dbReference type="KEGG" id="hara:AArcS_3116"/>
<evidence type="ECO:0000256" key="1">
    <source>
        <dbReference type="ARBA" id="ARBA00003660"/>
    </source>
</evidence>
<dbReference type="InterPro" id="IPR003148">
    <property type="entry name" value="RCK_N"/>
</dbReference>
<evidence type="ECO:0000256" key="6">
    <source>
        <dbReference type="ARBA" id="ARBA00023065"/>
    </source>
</evidence>
<dbReference type="GO" id="GO:0005886">
    <property type="term" value="C:plasma membrane"/>
    <property type="evidence" value="ECO:0007669"/>
    <property type="project" value="InterPro"/>
</dbReference>
<keyword evidence="2" id="KW-0813">Transport</keyword>
<dbReference type="GeneID" id="70686494"/>
<dbReference type="InterPro" id="IPR050721">
    <property type="entry name" value="Trk_Ktr_HKT_K-transport"/>
</dbReference>
<dbReference type="Gene3D" id="3.40.50.720">
    <property type="entry name" value="NAD(P)-binding Rossmann-like Domain"/>
    <property type="match status" value="1"/>
</dbReference>
<dbReference type="SUPFAM" id="SSF51735">
    <property type="entry name" value="NAD(P)-binding Rossmann-fold domains"/>
    <property type="match status" value="1"/>
</dbReference>
<evidence type="ECO:0000259" key="8">
    <source>
        <dbReference type="PROSITE" id="PS51202"/>
    </source>
</evidence>
<accession>A0A897MYZ0</accession>
<evidence type="ECO:0000256" key="2">
    <source>
        <dbReference type="ARBA" id="ARBA00022448"/>
    </source>
</evidence>
<dbReference type="Pfam" id="PF02254">
    <property type="entry name" value="TrkA_N"/>
    <property type="match status" value="1"/>
</dbReference>
<keyword evidence="10" id="KW-1185">Reference proteome</keyword>
<dbReference type="Gene3D" id="3.30.70.1450">
    <property type="entry name" value="Regulator of K+ conductance, C-terminal domain"/>
    <property type="match status" value="1"/>
</dbReference>
<dbReference type="PROSITE" id="PS51202">
    <property type="entry name" value="RCK_C"/>
    <property type="match status" value="1"/>
</dbReference>
<reference evidence="9" key="1">
    <citation type="submission" date="2020-11" db="EMBL/GenBank/DDBJ databases">
        <title>Carbohydrate-dependent, anaerobic sulfur respiration: A novel catabolism in halophilic archaea.</title>
        <authorList>
            <person name="Sorokin D.Y."/>
            <person name="Messina E."/>
            <person name="Smedile F."/>
            <person name="La Cono V."/>
            <person name="Hallsworth J.E."/>
            <person name="Yakimov M.M."/>
        </authorList>
    </citation>
    <scope>NUCLEOTIDE SEQUENCE</scope>
    <source>
        <strain evidence="9">AArc-S</strain>
    </source>
</reference>
<comment type="function">
    <text evidence="1">Part of a potassium transport system.</text>
</comment>
<dbReference type="PRINTS" id="PR00335">
    <property type="entry name" value="KUPTAKETRKA"/>
</dbReference>
<dbReference type="AlphaFoldDB" id="A0A897MYZ0"/>
<keyword evidence="3" id="KW-0633">Potassium transport</keyword>
<dbReference type="RefSeq" id="WP_238478325.1">
    <property type="nucleotide sequence ID" value="NZ_CP064786.1"/>
</dbReference>
<dbReference type="PANTHER" id="PTHR43833:SF5">
    <property type="entry name" value="TRK SYSTEM POTASSIUM UPTAKE PROTEIN TRKA"/>
    <property type="match status" value="1"/>
</dbReference>
<dbReference type="PROSITE" id="PS51201">
    <property type="entry name" value="RCK_N"/>
    <property type="match status" value="1"/>
</dbReference>
<evidence type="ECO:0000256" key="4">
    <source>
        <dbReference type="ARBA" id="ARBA00022958"/>
    </source>
</evidence>
<keyword evidence="6" id="KW-0406">Ion transport</keyword>